<evidence type="ECO:0000313" key="3">
    <source>
        <dbReference type="Proteomes" id="UP000325292"/>
    </source>
</evidence>
<keyword evidence="3" id="KW-1185">Reference proteome</keyword>
<dbReference type="Pfam" id="PF13560">
    <property type="entry name" value="HTH_31"/>
    <property type="match status" value="1"/>
</dbReference>
<sequence>MRFGHFLRSRRQACHLSLVELARLSRTSPSYLSRVERGLREPPRPAILGRLADALDLPYEQLMQQAGYLTPHLQEESAPYGIQPDEWAEALATLSEDDWADVRALIQNKVARRKQGHSS</sequence>
<dbReference type="PROSITE" id="PS50943">
    <property type="entry name" value="HTH_CROC1"/>
    <property type="match status" value="1"/>
</dbReference>
<name>A0ABN5H0F2_9FIRM</name>
<dbReference type="Proteomes" id="UP000325292">
    <property type="component" value="Chromosome"/>
</dbReference>
<accession>A0ABN5H0F2</accession>
<dbReference type="RefSeq" id="WP_103376583.1">
    <property type="nucleotide sequence ID" value="NZ_CP133983.1"/>
</dbReference>
<evidence type="ECO:0000259" key="1">
    <source>
        <dbReference type="PROSITE" id="PS50943"/>
    </source>
</evidence>
<dbReference type="SMART" id="SM00530">
    <property type="entry name" value="HTH_XRE"/>
    <property type="match status" value="1"/>
</dbReference>
<dbReference type="CDD" id="cd00093">
    <property type="entry name" value="HTH_XRE"/>
    <property type="match status" value="1"/>
</dbReference>
<organism evidence="2 3">
    <name type="scientific">Sulfobacillus thermotolerans</name>
    <dbReference type="NCBI Taxonomy" id="338644"/>
    <lineage>
        <taxon>Bacteria</taxon>
        <taxon>Bacillati</taxon>
        <taxon>Bacillota</taxon>
        <taxon>Clostridia</taxon>
        <taxon>Eubacteriales</taxon>
        <taxon>Clostridiales Family XVII. Incertae Sedis</taxon>
        <taxon>Sulfobacillus</taxon>
    </lineage>
</organism>
<dbReference type="SUPFAM" id="SSF47413">
    <property type="entry name" value="lambda repressor-like DNA-binding domains"/>
    <property type="match status" value="1"/>
</dbReference>
<feature type="domain" description="HTH cro/C1-type" evidence="1">
    <location>
        <begin position="7"/>
        <end position="62"/>
    </location>
</feature>
<proteinExistence type="predicted"/>
<evidence type="ECO:0000313" key="2">
    <source>
        <dbReference type="EMBL" id="AUW94225.1"/>
    </source>
</evidence>
<protein>
    <recommendedName>
        <fullName evidence="1">HTH cro/C1-type domain-containing protein</fullName>
    </recommendedName>
</protein>
<gene>
    <name evidence="2" type="ORF">BXT84_09915</name>
</gene>
<dbReference type="InterPro" id="IPR001387">
    <property type="entry name" value="Cro/C1-type_HTH"/>
</dbReference>
<dbReference type="EMBL" id="CP019454">
    <property type="protein sequence ID" value="AUW94225.1"/>
    <property type="molecule type" value="Genomic_DNA"/>
</dbReference>
<dbReference type="Gene3D" id="1.10.260.40">
    <property type="entry name" value="lambda repressor-like DNA-binding domains"/>
    <property type="match status" value="1"/>
</dbReference>
<dbReference type="InterPro" id="IPR010982">
    <property type="entry name" value="Lambda_DNA-bd_dom_sf"/>
</dbReference>
<reference evidence="2 3" key="1">
    <citation type="journal article" date="2019" name="Sci. Rep.">
        <title>Sulfobacillus thermotolerans: new insights into resistance and metabolic capacities of acidophilic chemolithotrophs.</title>
        <authorList>
            <person name="Panyushkina A.E."/>
            <person name="Babenko V.V."/>
            <person name="Nikitina A.S."/>
            <person name="Selezneva O.V."/>
            <person name="Tsaplina I.A."/>
            <person name="Letarova M.A."/>
            <person name="Kostryukova E.S."/>
            <person name="Letarov A.V."/>
        </authorList>
    </citation>
    <scope>NUCLEOTIDE SEQUENCE [LARGE SCALE GENOMIC DNA]</scope>
    <source>
        <strain evidence="2 3">Kr1</strain>
    </source>
</reference>